<protein>
    <submittedName>
        <fullName evidence="1">Uncharacterized protein</fullName>
    </submittedName>
</protein>
<keyword evidence="2" id="KW-1185">Reference proteome</keyword>
<dbReference type="AlphaFoldDB" id="A0A8K0GBY3"/>
<organism evidence="1 2">
    <name type="scientific">Ignelater luminosus</name>
    <name type="common">Cucubano</name>
    <name type="synonym">Pyrophorus luminosus</name>
    <dbReference type="NCBI Taxonomy" id="2038154"/>
    <lineage>
        <taxon>Eukaryota</taxon>
        <taxon>Metazoa</taxon>
        <taxon>Ecdysozoa</taxon>
        <taxon>Arthropoda</taxon>
        <taxon>Hexapoda</taxon>
        <taxon>Insecta</taxon>
        <taxon>Pterygota</taxon>
        <taxon>Neoptera</taxon>
        <taxon>Endopterygota</taxon>
        <taxon>Coleoptera</taxon>
        <taxon>Polyphaga</taxon>
        <taxon>Elateriformia</taxon>
        <taxon>Elateroidea</taxon>
        <taxon>Elateridae</taxon>
        <taxon>Agrypninae</taxon>
        <taxon>Pyrophorini</taxon>
        <taxon>Ignelater</taxon>
    </lineage>
</organism>
<evidence type="ECO:0000313" key="1">
    <source>
        <dbReference type="EMBL" id="KAF2893894.1"/>
    </source>
</evidence>
<evidence type="ECO:0000313" key="2">
    <source>
        <dbReference type="Proteomes" id="UP000801492"/>
    </source>
</evidence>
<accession>A0A8K0GBY3</accession>
<gene>
    <name evidence="1" type="ORF">ILUMI_12278</name>
</gene>
<dbReference type="Proteomes" id="UP000801492">
    <property type="component" value="Unassembled WGS sequence"/>
</dbReference>
<dbReference type="EMBL" id="VTPC01007562">
    <property type="protein sequence ID" value="KAF2893894.1"/>
    <property type="molecule type" value="Genomic_DNA"/>
</dbReference>
<proteinExistence type="predicted"/>
<comment type="caution">
    <text evidence="1">The sequence shown here is derived from an EMBL/GenBank/DDBJ whole genome shotgun (WGS) entry which is preliminary data.</text>
</comment>
<reference evidence="1" key="1">
    <citation type="submission" date="2019-08" db="EMBL/GenBank/DDBJ databases">
        <title>The genome of the North American firefly Photinus pyralis.</title>
        <authorList>
            <consortium name="Photinus pyralis genome working group"/>
            <person name="Fallon T.R."/>
            <person name="Sander Lower S.E."/>
            <person name="Weng J.-K."/>
        </authorList>
    </citation>
    <scope>NUCLEOTIDE SEQUENCE</scope>
    <source>
        <strain evidence="1">TRF0915ILg1</strain>
        <tissue evidence="1">Whole body</tissue>
    </source>
</reference>
<name>A0A8K0GBY3_IGNLU</name>
<dbReference type="OrthoDB" id="6777988at2759"/>
<sequence length="126" mass="14325">MGFKRESTELSTTEKSYIDDQINLSQSTLINLGNVDVIVSHQLIFSMIDGKICNALIDTKATQKCYLCGAISKQFNEIDKGLNLKIQSSYLQFGLSILHGWIRCFECQRQSFLKTKAEFRKSFATK</sequence>